<evidence type="ECO:0000313" key="1">
    <source>
        <dbReference type="EMBL" id="SBT17710.1"/>
    </source>
</evidence>
<dbReference type="AlphaFoldDB" id="A0A1C3JRM9"/>
<evidence type="ECO:0000313" key="3">
    <source>
        <dbReference type="Proteomes" id="UP000092840"/>
    </source>
</evidence>
<dbReference type="Proteomes" id="UP000092871">
    <property type="component" value="Unassembled WGS sequence"/>
</dbReference>
<organism evidence="1 4">
    <name type="scientific">Marinomonas gallaica</name>
    <dbReference type="NCBI Taxonomy" id="1806667"/>
    <lineage>
        <taxon>Bacteria</taxon>
        <taxon>Pseudomonadati</taxon>
        <taxon>Pseudomonadota</taxon>
        <taxon>Gammaproteobacteria</taxon>
        <taxon>Oceanospirillales</taxon>
        <taxon>Oceanospirillaceae</taxon>
        <taxon>Marinomonas</taxon>
    </lineage>
</organism>
<reference evidence="1 4" key="2">
    <citation type="submission" date="2016-06" db="EMBL/GenBank/DDBJ databases">
        <authorList>
            <person name="Kjaerup R.B."/>
            <person name="Dalgaard T.S."/>
            <person name="Juul-Madsen H.R."/>
        </authorList>
    </citation>
    <scope>NUCLEOTIDE SEQUENCE [LARGE SCALE GENOMIC DNA]</scope>
    <source>
        <strain evidence="1 4">CECT 5115</strain>
    </source>
</reference>
<sequence>MTKKLFKDKSQEIKKKKQILISQGTHKKLDDLETRAEKQGVSFPLDEHIEDAIKKLIRLAESQLAEIEASRKQTLSLDRSERNPTA</sequence>
<proteinExistence type="predicted"/>
<dbReference type="EMBL" id="FLRA01000012">
    <property type="protein sequence ID" value="SBT17710.1"/>
    <property type="molecule type" value="Genomic_DNA"/>
</dbReference>
<keyword evidence="3" id="KW-1185">Reference proteome</keyword>
<dbReference type="Proteomes" id="UP000092840">
    <property type="component" value="Unassembled WGS sequence"/>
</dbReference>
<dbReference type="EMBL" id="FLRB01000005">
    <property type="protein sequence ID" value="SBT20036.1"/>
    <property type="molecule type" value="Genomic_DNA"/>
</dbReference>
<reference evidence="2 3" key="1">
    <citation type="submission" date="2016-06" db="EMBL/GenBank/DDBJ databases">
        <authorList>
            <person name="Rodrigo-Torres L."/>
            <person name="Arahal D.R."/>
        </authorList>
    </citation>
    <scope>NUCLEOTIDE SEQUENCE [LARGE SCALE GENOMIC DNA]</scope>
    <source>
        <strain evidence="2 3">CECT 5116</strain>
    </source>
</reference>
<dbReference type="RefSeq" id="WP_067035214.1">
    <property type="nucleotide sequence ID" value="NZ_FLRA01000012.1"/>
</dbReference>
<name>A0A1C3JRM9_9GAMM</name>
<evidence type="ECO:0000313" key="4">
    <source>
        <dbReference type="Proteomes" id="UP000092871"/>
    </source>
</evidence>
<protein>
    <submittedName>
        <fullName evidence="1">Uncharacterized protein</fullName>
    </submittedName>
</protein>
<gene>
    <name evidence="1" type="ORF">MGA5115_01826</name>
    <name evidence="2" type="ORF">MGA5116_00619</name>
</gene>
<accession>A0A1C3JRM9</accession>
<evidence type="ECO:0000313" key="2">
    <source>
        <dbReference type="EMBL" id="SBT20036.1"/>
    </source>
</evidence>